<dbReference type="Proteomes" id="UP001140562">
    <property type="component" value="Unassembled WGS sequence"/>
</dbReference>
<feature type="coiled-coil region" evidence="1">
    <location>
        <begin position="822"/>
        <end position="849"/>
    </location>
</feature>
<sequence>MHSSEERSPHSKKSNDHGAGAQQDVTNAAQPEATQNHSVKRKSPPPVNQRVVGRMNDALALQTDTSSSNHGTHGSAGNRKRARADRDADSSSDTEREQARVVKQRRRRQSLESTLNHLVEWSHEAHDSLRHFEQNHKILKVLGETQEGEIAKLKEGFTDILEATLLYSTRLEEDHGRLDNYEEQANKDRTAAKDLAARIQKQEDDIVAQLRRLPTSKEVTVIIAEERRAREETMKQSTERLKTMMTDNLTLARDRMDKIDKAINTYQKQSDTGISKVEEGLDRCDRRTTETITIVSALQTQISQAASANDIQEHISLEREARKEALERLPGMWTVSASTLFDTRIASLESEFETTTIPRALEPLQNEMNALSESCKQDLGELNAMMAEIQRKLHVDALKTAFAKETARQNNTISGLQQHVAIEREKRAELEKLVAQADVSHAEDKQQILDAIGAQKDDFARKLKELETAHEVAVEASIQRLRVELHSTTEKADSKAKEIEVLRRRLVKVEADTLRESETRKASITGVQKDIKILNERVDNLCDEVLEARTYNTGESLARSQSTLNSANSHLRTELHAETPEIAAREAAQVVHVEDLTTVRMDSPHDTTQATDLHEIHERLNKLESSGPAGSQDQTANVANVQSHLNYLASEVDALRKCVNECSDIVKPMSADIDLLKRQHMNHDADCKAEHRDQAEAMKARADSMKRQLQSRIDKNADLQSHLYNGHRRTDSPRSLETHSPMRAITSPGDQVSVSHTPKITETEHRFASLEARVNKLITAKELWDLNGLPSWLNTWASNICSDLDVCKKGVAEDVATLLAHFKVLQAQHEKQRRDHENLDAQLRILRGNVQNRGS</sequence>
<feature type="coiled-coil region" evidence="1">
    <location>
        <begin position="178"/>
        <end position="212"/>
    </location>
</feature>
<reference evidence="3" key="1">
    <citation type="submission" date="2022-10" db="EMBL/GenBank/DDBJ databases">
        <title>Tapping the CABI collections for fungal endophytes: first genome assemblies for Collariella, Neodidymelliopsis, Ascochyta clinopodiicola, Didymella pomorum, Didymosphaeria variabile, Neocosmospora piperis and Neocucurbitaria cava.</title>
        <authorList>
            <person name="Hill R."/>
        </authorList>
    </citation>
    <scope>NUCLEOTIDE SEQUENCE</scope>
    <source>
        <strain evidence="3">IMI 360193</strain>
    </source>
</reference>
<feature type="compositionally biased region" description="Polar residues" evidence="2">
    <location>
        <begin position="62"/>
        <end position="72"/>
    </location>
</feature>
<evidence type="ECO:0000256" key="2">
    <source>
        <dbReference type="SAM" id="MobiDB-lite"/>
    </source>
</evidence>
<feature type="compositionally biased region" description="Basic and acidic residues" evidence="2">
    <location>
        <begin position="1"/>
        <end position="16"/>
    </location>
</feature>
<feature type="coiled-coil region" evidence="1">
    <location>
        <begin position="449"/>
        <end position="544"/>
    </location>
</feature>
<dbReference type="AlphaFoldDB" id="A0A9W8WX76"/>
<evidence type="ECO:0000313" key="4">
    <source>
        <dbReference type="Proteomes" id="UP001140562"/>
    </source>
</evidence>
<evidence type="ECO:0000313" key="3">
    <source>
        <dbReference type="EMBL" id="KAJ4335449.1"/>
    </source>
</evidence>
<feature type="compositionally biased region" description="Polar residues" evidence="2">
    <location>
        <begin position="23"/>
        <end position="37"/>
    </location>
</feature>
<feature type="region of interest" description="Disordered" evidence="2">
    <location>
        <begin position="1"/>
        <end position="109"/>
    </location>
</feature>
<name>A0A9W8WX76_9PLEO</name>
<organism evidence="3 4">
    <name type="scientific">Didymella glomerata</name>
    <dbReference type="NCBI Taxonomy" id="749621"/>
    <lineage>
        <taxon>Eukaryota</taxon>
        <taxon>Fungi</taxon>
        <taxon>Dikarya</taxon>
        <taxon>Ascomycota</taxon>
        <taxon>Pezizomycotina</taxon>
        <taxon>Dothideomycetes</taxon>
        <taxon>Pleosporomycetidae</taxon>
        <taxon>Pleosporales</taxon>
        <taxon>Pleosporineae</taxon>
        <taxon>Didymellaceae</taxon>
        <taxon>Didymella</taxon>
    </lineage>
</organism>
<accession>A0A9W8WX76</accession>
<feature type="compositionally biased region" description="Basic and acidic residues" evidence="2">
    <location>
        <begin position="84"/>
        <end position="100"/>
    </location>
</feature>
<dbReference type="OrthoDB" id="3796983at2759"/>
<feature type="region of interest" description="Disordered" evidence="2">
    <location>
        <begin position="725"/>
        <end position="755"/>
    </location>
</feature>
<keyword evidence="1" id="KW-0175">Coiled coil</keyword>
<feature type="compositionally biased region" description="Basic and acidic residues" evidence="2">
    <location>
        <begin position="728"/>
        <end position="737"/>
    </location>
</feature>
<protein>
    <submittedName>
        <fullName evidence="3">Uncharacterized protein</fullName>
    </submittedName>
</protein>
<keyword evidence="4" id="KW-1185">Reference proteome</keyword>
<comment type="caution">
    <text evidence="3">The sequence shown here is derived from an EMBL/GenBank/DDBJ whole genome shotgun (WGS) entry which is preliminary data.</text>
</comment>
<gene>
    <name evidence="3" type="ORF">N0V87_006107</name>
</gene>
<evidence type="ECO:0000256" key="1">
    <source>
        <dbReference type="SAM" id="Coils"/>
    </source>
</evidence>
<proteinExistence type="predicted"/>
<dbReference type="EMBL" id="JAPEUV010000061">
    <property type="protein sequence ID" value="KAJ4335449.1"/>
    <property type="molecule type" value="Genomic_DNA"/>
</dbReference>